<dbReference type="PANTHER" id="PTHR43700:SF1">
    <property type="entry name" value="PHOSPHORIBOSYLAMINOIMIDAZOLE-SUCCINOCARBOXAMIDE SYNTHASE"/>
    <property type="match status" value="1"/>
</dbReference>
<evidence type="ECO:0000256" key="6">
    <source>
        <dbReference type="ARBA" id="ARBA00022840"/>
    </source>
</evidence>
<dbReference type="InterPro" id="IPR028923">
    <property type="entry name" value="SAICAR_synt/ADE2_N"/>
</dbReference>
<dbReference type="HAMAP" id="MF_00137">
    <property type="entry name" value="SAICAR_synth"/>
    <property type="match status" value="1"/>
</dbReference>
<dbReference type="UniPathway" id="UPA00074">
    <property type="reaction ID" value="UER00131"/>
</dbReference>
<keyword evidence="5" id="KW-0658">Purine biosynthesis</keyword>
<evidence type="ECO:0000259" key="7">
    <source>
        <dbReference type="Pfam" id="PF01259"/>
    </source>
</evidence>
<dbReference type="AlphaFoldDB" id="T0XWG0"/>
<name>T0XWG0_9ZZZZ</name>
<dbReference type="Gene3D" id="3.30.470.20">
    <property type="entry name" value="ATP-grasp fold, B domain"/>
    <property type="match status" value="1"/>
</dbReference>
<accession>T0XWG0</accession>
<dbReference type="EMBL" id="AUZY01012958">
    <property type="protein sequence ID" value="EQD27111.1"/>
    <property type="molecule type" value="Genomic_DNA"/>
</dbReference>
<evidence type="ECO:0000313" key="8">
    <source>
        <dbReference type="EMBL" id="EQD27111.1"/>
    </source>
</evidence>
<comment type="caution">
    <text evidence="8">The sequence shown here is derived from an EMBL/GenBank/DDBJ whole genome shotgun (WGS) entry which is preliminary data.</text>
</comment>
<evidence type="ECO:0000256" key="2">
    <source>
        <dbReference type="ARBA" id="ARBA00012217"/>
    </source>
</evidence>
<keyword evidence="3 8" id="KW-0436">Ligase</keyword>
<dbReference type="PANTHER" id="PTHR43700">
    <property type="entry name" value="PHOSPHORIBOSYLAMINOIMIDAZOLE-SUCCINOCARBOXAMIDE SYNTHASE"/>
    <property type="match status" value="1"/>
</dbReference>
<keyword evidence="4" id="KW-0547">Nucleotide-binding</keyword>
<evidence type="ECO:0000256" key="4">
    <source>
        <dbReference type="ARBA" id="ARBA00022741"/>
    </source>
</evidence>
<dbReference type="GO" id="GO:0006189">
    <property type="term" value="P:'de novo' IMP biosynthetic process"/>
    <property type="evidence" value="ECO:0007669"/>
    <property type="project" value="UniProtKB-UniPathway"/>
</dbReference>
<dbReference type="GO" id="GO:0004639">
    <property type="term" value="F:phosphoribosylaminoimidazolesuccinocarboxamide synthase activity"/>
    <property type="evidence" value="ECO:0007669"/>
    <property type="project" value="UniProtKB-EC"/>
</dbReference>
<keyword evidence="6" id="KW-0067">ATP-binding</keyword>
<evidence type="ECO:0000256" key="3">
    <source>
        <dbReference type="ARBA" id="ARBA00022598"/>
    </source>
</evidence>
<dbReference type="Gene3D" id="3.30.200.20">
    <property type="entry name" value="Phosphorylase Kinase, domain 1"/>
    <property type="match status" value="1"/>
</dbReference>
<dbReference type="GO" id="GO:0005737">
    <property type="term" value="C:cytoplasm"/>
    <property type="evidence" value="ECO:0007669"/>
    <property type="project" value="TreeGrafter"/>
</dbReference>
<dbReference type="SUPFAM" id="SSF56104">
    <property type="entry name" value="SAICAR synthase-like"/>
    <property type="match status" value="1"/>
</dbReference>
<reference evidence="8" key="1">
    <citation type="submission" date="2013-08" db="EMBL/GenBank/DDBJ databases">
        <authorList>
            <person name="Mendez C."/>
            <person name="Richter M."/>
            <person name="Ferrer M."/>
            <person name="Sanchez J."/>
        </authorList>
    </citation>
    <scope>NUCLEOTIDE SEQUENCE</scope>
</reference>
<evidence type="ECO:0000256" key="1">
    <source>
        <dbReference type="ARBA" id="ARBA00004672"/>
    </source>
</evidence>
<reference evidence="8" key="2">
    <citation type="journal article" date="2014" name="ISME J.">
        <title>Microbial stratification in low pH oxic and suboxic macroscopic growths along an acid mine drainage.</title>
        <authorList>
            <person name="Mendez-Garcia C."/>
            <person name="Mesa V."/>
            <person name="Sprenger R.R."/>
            <person name="Richter M."/>
            <person name="Diez M.S."/>
            <person name="Solano J."/>
            <person name="Bargiela R."/>
            <person name="Golyshina O.V."/>
            <person name="Manteca A."/>
            <person name="Ramos J.L."/>
            <person name="Gallego J.R."/>
            <person name="Llorente I."/>
            <person name="Martins Dos Santos V.A."/>
            <person name="Jensen O.N."/>
            <person name="Pelaez A.I."/>
            <person name="Sanchez J."/>
            <person name="Ferrer M."/>
        </authorList>
    </citation>
    <scope>NUCLEOTIDE SEQUENCE</scope>
</reference>
<sequence length="316" mass="35980">MSKSPPPSSSGEPQYLRRGKVKEVYSVSPTELEFRFTNDISVFDKHIPSEIPHKGETLNRTAAFWFESCRAHKIPNHFLRLSGPTSMRVKRVQVVPQPRSLGPHPKNYLIPLELIVRYYVAGSMWDRVRSGKVGPEELGFPAGKHLQFADPLPEPHFEVTTKLEPIDRLLTIEEALELSALDRRQLDELKETILKIDGAMQREIAPRGLLHVDGKKEFGVDADGALMVVDTFGTADEDRFWDRDAFERGRQVDFSKEFVRQHYRSTGYYDRLMAARRAGGPEPEIPPLPPLLVDEVSRLYTTVYQRLTGQPFTPSA</sequence>
<dbReference type="InterPro" id="IPR018236">
    <property type="entry name" value="SAICAR_synthetase_CS"/>
</dbReference>
<dbReference type="CDD" id="cd01414">
    <property type="entry name" value="SAICAR_synt_Sc"/>
    <property type="match status" value="1"/>
</dbReference>
<dbReference type="PROSITE" id="PS01057">
    <property type="entry name" value="SAICAR_SYNTHETASE_1"/>
    <property type="match status" value="1"/>
</dbReference>
<proteinExistence type="inferred from homology"/>
<protein>
    <recommendedName>
        <fullName evidence="2">phosphoribosylaminoimidazolesuccinocarboxamide synthase</fullName>
        <ecNumber evidence="2">6.3.2.6</ecNumber>
    </recommendedName>
</protein>
<organism evidence="8">
    <name type="scientific">mine drainage metagenome</name>
    <dbReference type="NCBI Taxonomy" id="410659"/>
    <lineage>
        <taxon>unclassified sequences</taxon>
        <taxon>metagenomes</taxon>
        <taxon>ecological metagenomes</taxon>
    </lineage>
</organism>
<dbReference type="GO" id="GO:0005524">
    <property type="term" value="F:ATP binding"/>
    <property type="evidence" value="ECO:0007669"/>
    <property type="project" value="UniProtKB-KW"/>
</dbReference>
<feature type="domain" description="SAICAR synthetase/ADE2 N-terminal" evidence="7">
    <location>
        <begin position="16"/>
        <end position="265"/>
    </location>
</feature>
<dbReference type="EC" id="6.3.2.6" evidence="2"/>
<evidence type="ECO:0000256" key="5">
    <source>
        <dbReference type="ARBA" id="ARBA00022755"/>
    </source>
</evidence>
<dbReference type="Pfam" id="PF01259">
    <property type="entry name" value="SAICAR_synt"/>
    <property type="match status" value="1"/>
</dbReference>
<comment type="pathway">
    <text evidence="1">Purine metabolism; IMP biosynthesis via de novo pathway; 5-amino-1-(5-phospho-D-ribosyl)imidazole-4-carboxamide from 5-amino-1-(5-phospho-D-ribosyl)imidazole-4-carboxylate: step 1/2.</text>
</comment>
<gene>
    <name evidence="8" type="ORF">B1B_19289</name>
</gene>